<keyword evidence="1" id="KW-0732">Signal</keyword>
<gene>
    <name evidence="2" type="ORF">V1264_009700</name>
</gene>
<evidence type="ECO:0000256" key="1">
    <source>
        <dbReference type="SAM" id="SignalP"/>
    </source>
</evidence>
<evidence type="ECO:0000313" key="2">
    <source>
        <dbReference type="EMBL" id="KAK7092099.1"/>
    </source>
</evidence>
<keyword evidence="3" id="KW-1185">Reference proteome</keyword>
<sequence>MGSQNVTLLLAVFFAALFVSSAFPDFFNRRAAESETKEGLASVVRRQVKRLIFFDKCSAIGQKCHPLQHCCGDLKCKYERVFPPKARCQVQMG</sequence>
<name>A0AAN9ASA2_9CAEN</name>
<organism evidence="2 3">
    <name type="scientific">Littorina saxatilis</name>
    <dbReference type="NCBI Taxonomy" id="31220"/>
    <lineage>
        <taxon>Eukaryota</taxon>
        <taxon>Metazoa</taxon>
        <taxon>Spiralia</taxon>
        <taxon>Lophotrochozoa</taxon>
        <taxon>Mollusca</taxon>
        <taxon>Gastropoda</taxon>
        <taxon>Caenogastropoda</taxon>
        <taxon>Littorinimorpha</taxon>
        <taxon>Littorinoidea</taxon>
        <taxon>Littorinidae</taxon>
        <taxon>Littorina</taxon>
    </lineage>
</organism>
<proteinExistence type="predicted"/>
<feature type="signal peptide" evidence="1">
    <location>
        <begin position="1"/>
        <end position="22"/>
    </location>
</feature>
<comment type="caution">
    <text evidence="2">The sequence shown here is derived from an EMBL/GenBank/DDBJ whole genome shotgun (WGS) entry which is preliminary data.</text>
</comment>
<feature type="chain" id="PRO_5043048454" evidence="1">
    <location>
        <begin position="23"/>
        <end position="93"/>
    </location>
</feature>
<dbReference type="EMBL" id="JBAMIC010000022">
    <property type="protein sequence ID" value="KAK7092099.1"/>
    <property type="molecule type" value="Genomic_DNA"/>
</dbReference>
<evidence type="ECO:0000313" key="3">
    <source>
        <dbReference type="Proteomes" id="UP001374579"/>
    </source>
</evidence>
<dbReference type="AlphaFoldDB" id="A0AAN9ASA2"/>
<accession>A0AAN9ASA2</accession>
<dbReference type="Proteomes" id="UP001374579">
    <property type="component" value="Unassembled WGS sequence"/>
</dbReference>
<protein>
    <submittedName>
        <fullName evidence="2">Uncharacterized protein</fullName>
    </submittedName>
</protein>
<reference evidence="2 3" key="1">
    <citation type="submission" date="2024-02" db="EMBL/GenBank/DDBJ databases">
        <title>Chromosome-scale genome assembly of the rough periwinkle Littorina saxatilis.</title>
        <authorList>
            <person name="De Jode A."/>
            <person name="Faria R."/>
            <person name="Formenti G."/>
            <person name="Sims Y."/>
            <person name="Smith T.P."/>
            <person name="Tracey A."/>
            <person name="Wood J.M.D."/>
            <person name="Zagrodzka Z.B."/>
            <person name="Johannesson K."/>
            <person name="Butlin R.K."/>
            <person name="Leder E.H."/>
        </authorList>
    </citation>
    <scope>NUCLEOTIDE SEQUENCE [LARGE SCALE GENOMIC DNA]</scope>
    <source>
        <strain evidence="2">Snail1</strain>
        <tissue evidence="2">Muscle</tissue>
    </source>
</reference>